<evidence type="ECO:0000313" key="1">
    <source>
        <dbReference type="EMBL" id="KEI44098.1"/>
    </source>
</evidence>
<proteinExistence type="predicted"/>
<evidence type="ECO:0008006" key="3">
    <source>
        <dbReference type="Google" id="ProtNLM"/>
    </source>
</evidence>
<dbReference type="InterPro" id="IPR024520">
    <property type="entry name" value="DUF3558"/>
</dbReference>
<reference evidence="1 2" key="1">
    <citation type="submission" date="2014-06" db="EMBL/GenBank/DDBJ databases">
        <title>Saccharopolyspora rectivirgula DSM-43113 Genome sequencing.</title>
        <authorList>
            <person name="Barrera C."/>
            <person name="Millon L."/>
            <person name="Rognon B."/>
            <person name="Zaugg C."/>
            <person name="Monod M."/>
        </authorList>
    </citation>
    <scope>NUCLEOTIDE SEQUENCE [LARGE SCALE GENOMIC DNA]</scope>
    <source>
        <strain evidence="1 2">DSM 43113</strain>
    </source>
</reference>
<name>A0A073AWD5_9PSEU</name>
<accession>A0A073AWD5</accession>
<dbReference type="Pfam" id="PF12079">
    <property type="entry name" value="DUF3558"/>
    <property type="match status" value="1"/>
</dbReference>
<sequence>MLWALTGCTTAIPGEPVPAAGFHDPPEQWSSSEAAVPVPRATDGFDPCQLLTQQELAVAGGGTGVSHPDNPLPGVCSFPLAGELGNTAAVGFHEAYESAPQRQPRGVRTEVEGHSVWLYCEVVETYQTCTATTAIRRDRSLLTMLSVRNASAADVSDMLFHLTKAALHKLPPG</sequence>
<keyword evidence="2" id="KW-1185">Reference proteome</keyword>
<dbReference type="OrthoDB" id="3684345at2"/>
<protein>
    <recommendedName>
        <fullName evidence="3">DUF3558 domain-containing protein</fullName>
    </recommendedName>
</protein>
<dbReference type="Proteomes" id="UP000031419">
    <property type="component" value="Unassembled WGS sequence"/>
</dbReference>
<comment type="caution">
    <text evidence="1">The sequence shown here is derived from an EMBL/GenBank/DDBJ whole genome shotgun (WGS) entry which is preliminary data.</text>
</comment>
<evidence type="ECO:0000313" key="2">
    <source>
        <dbReference type="Proteomes" id="UP000031419"/>
    </source>
</evidence>
<dbReference type="AlphaFoldDB" id="A0A073AWD5"/>
<dbReference type="EMBL" id="JNVU01000029">
    <property type="protein sequence ID" value="KEI44098.1"/>
    <property type="molecule type" value="Genomic_DNA"/>
</dbReference>
<gene>
    <name evidence="1" type="ORF">GU90_11510</name>
</gene>
<dbReference type="eggNOG" id="ENOG5031VGT">
    <property type="taxonomic scope" value="Bacteria"/>
</dbReference>
<organism evidence="1 2">
    <name type="scientific">Saccharopolyspora rectivirgula</name>
    <dbReference type="NCBI Taxonomy" id="28042"/>
    <lineage>
        <taxon>Bacteria</taxon>
        <taxon>Bacillati</taxon>
        <taxon>Actinomycetota</taxon>
        <taxon>Actinomycetes</taxon>
        <taxon>Pseudonocardiales</taxon>
        <taxon>Pseudonocardiaceae</taxon>
        <taxon>Saccharopolyspora</taxon>
    </lineage>
</organism>